<dbReference type="EMBL" id="JABWTA010000001">
    <property type="protein sequence ID" value="NVE93488.1"/>
    <property type="molecule type" value="Genomic_DNA"/>
</dbReference>
<comment type="caution">
    <text evidence="8">The sequence shown here is derived from an EMBL/GenBank/DDBJ whole genome shotgun (WGS) entry which is preliminary data.</text>
</comment>
<feature type="transmembrane region" description="Helical" evidence="7">
    <location>
        <begin position="317"/>
        <end position="335"/>
    </location>
</feature>
<feature type="transmembrane region" description="Helical" evidence="7">
    <location>
        <begin position="25"/>
        <end position="49"/>
    </location>
</feature>
<feature type="transmembrane region" description="Helical" evidence="7">
    <location>
        <begin position="195"/>
        <end position="216"/>
    </location>
</feature>
<accession>A0A850HAJ0</accession>
<evidence type="ECO:0000256" key="4">
    <source>
        <dbReference type="ARBA" id="ARBA00022692"/>
    </source>
</evidence>
<dbReference type="InterPro" id="IPR018043">
    <property type="entry name" value="Na/Gal_symport_CS"/>
</dbReference>
<keyword evidence="5 7" id="KW-1133">Transmembrane helix</keyword>
<evidence type="ECO:0000256" key="3">
    <source>
        <dbReference type="ARBA" id="ARBA00022475"/>
    </source>
</evidence>
<evidence type="ECO:0000256" key="6">
    <source>
        <dbReference type="ARBA" id="ARBA00023136"/>
    </source>
</evidence>
<dbReference type="Gene3D" id="1.20.1250.20">
    <property type="entry name" value="MFS general substrate transporter like domains"/>
    <property type="match status" value="1"/>
</dbReference>
<dbReference type="SUPFAM" id="SSF103473">
    <property type="entry name" value="MFS general substrate transporter"/>
    <property type="match status" value="1"/>
</dbReference>
<dbReference type="GO" id="GO:0015293">
    <property type="term" value="F:symporter activity"/>
    <property type="evidence" value="ECO:0007669"/>
    <property type="project" value="InterPro"/>
</dbReference>
<evidence type="ECO:0000256" key="1">
    <source>
        <dbReference type="ARBA" id="ARBA00004651"/>
    </source>
</evidence>
<feature type="transmembrane region" description="Helical" evidence="7">
    <location>
        <begin position="122"/>
        <end position="142"/>
    </location>
</feature>
<feature type="transmembrane region" description="Helical" evidence="7">
    <location>
        <begin position="386"/>
        <end position="410"/>
    </location>
</feature>
<evidence type="ECO:0000313" key="9">
    <source>
        <dbReference type="Proteomes" id="UP000546031"/>
    </source>
</evidence>
<dbReference type="GO" id="GO:0005886">
    <property type="term" value="C:plasma membrane"/>
    <property type="evidence" value="ECO:0007669"/>
    <property type="project" value="UniProtKB-SubCell"/>
</dbReference>
<comment type="subcellular location">
    <subcellularLocation>
        <location evidence="1">Cell membrane</location>
        <topology evidence="1">Multi-pass membrane protein</topology>
    </subcellularLocation>
</comment>
<dbReference type="InterPro" id="IPR039672">
    <property type="entry name" value="MFS_2"/>
</dbReference>
<comment type="similarity">
    <text evidence="2">Belongs to the sodium:galactoside symporter (TC 2.A.2) family.</text>
</comment>
<dbReference type="AlphaFoldDB" id="A0A850HAJ0"/>
<name>A0A850HAJ0_9SPHN</name>
<feature type="transmembrane region" description="Helical" evidence="7">
    <location>
        <begin position="95"/>
        <end position="116"/>
    </location>
</feature>
<evidence type="ECO:0000256" key="7">
    <source>
        <dbReference type="SAM" id="Phobius"/>
    </source>
</evidence>
<dbReference type="Proteomes" id="UP000546031">
    <property type="component" value="Unassembled WGS sequence"/>
</dbReference>
<feature type="transmembrane region" description="Helical" evidence="7">
    <location>
        <begin position="341"/>
        <end position="365"/>
    </location>
</feature>
<reference evidence="8 9" key="1">
    <citation type="submission" date="2020-06" db="EMBL/GenBank/DDBJ databases">
        <title>Altererythrobacter lutimaris sp. nov., a marine bacterium isolated from a tidal flat.</title>
        <authorList>
            <person name="Kim D."/>
            <person name="Yoo Y."/>
            <person name="Kim J.-J."/>
        </authorList>
    </citation>
    <scope>NUCLEOTIDE SEQUENCE [LARGE SCALE GENOMIC DNA]</scope>
    <source>
        <strain evidence="8 9">JGD-16</strain>
    </source>
</reference>
<feature type="transmembrane region" description="Helical" evidence="7">
    <location>
        <begin position="258"/>
        <end position="279"/>
    </location>
</feature>
<dbReference type="InterPro" id="IPR036259">
    <property type="entry name" value="MFS_trans_sf"/>
</dbReference>
<dbReference type="RefSeq" id="WP_176271852.1">
    <property type="nucleotide sequence ID" value="NZ_JABWTA010000001.1"/>
</dbReference>
<feature type="transmembrane region" description="Helical" evidence="7">
    <location>
        <begin position="163"/>
        <end position="183"/>
    </location>
</feature>
<proteinExistence type="inferred from homology"/>
<feature type="transmembrane region" description="Helical" evidence="7">
    <location>
        <begin position="285"/>
        <end position="305"/>
    </location>
</feature>
<sequence>MAMTIAPETQVAGPAEEKLSVGLKLGWGTGAFGVALLMNGISGVILGFAGTILGLELWLAGAVIFASKLVDVVTDPIVGMWSDKHQSAKGRRRPFLIWGALASAASFALIFTTPVFDNQYVTATYLFGALCLYAFGYTLFNIPYMSMPAEMTDSYHERSSIHAYRMVFIALGALVATSGIKGALDVLGENDIGSWRLVGIVCAALILISLIIAYLTTAKARFTVGKSATAESKLEQLRTESGAVLSNRNFVRLIGVKFSQLMGVQTIGAAMLYFFVQYLQSDFGTLAIFGVIVTASTIIFSPILVQFSKKFGKKNAYFVAAGANIAYALSWTFANPGEPEWAIYLRASIVGIAFGGNVIMAMSMLTDIINEDADRTGVRREGAFTALYSFVEKLTGALAPLIVGIALSYVGFDQSLPFGADQGENVNTALLLAVSWLPSVFNLIAIILLAGYNLTEADVRKSKVQQEFS</sequence>
<feature type="transmembrane region" description="Helical" evidence="7">
    <location>
        <begin position="55"/>
        <end position="74"/>
    </location>
</feature>
<dbReference type="PANTHER" id="PTHR11328">
    <property type="entry name" value="MAJOR FACILITATOR SUPERFAMILY DOMAIN-CONTAINING PROTEIN"/>
    <property type="match status" value="1"/>
</dbReference>
<gene>
    <name evidence="8" type="ORF">HUO12_01100</name>
</gene>
<organism evidence="8 9">
    <name type="scientific">Altererythrobacter lutimaris</name>
    <dbReference type="NCBI Taxonomy" id="2743979"/>
    <lineage>
        <taxon>Bacteria</taxon>
        <taxon>Pseudomonadati</taxon>
        <taxon>Pseudomonadota</taxon>
        <taxon>Alphaproteobacteria</taxon>
        <taxon>Sphingomonadales</taxon>
        <taxon>Erythrobacteraceae</taxon>
        <taxon>Altererythrobacter</taxon>
    </lineage>
</organism>
<feature type="transmembrane region" description="Helical" evidence="7">
    <location>
        <begin position="430"/>
        <end position="454"/>
    </location>
</feature>
<evidence type="ECO:0000256" key="2">
    <source>
        <dbReference type="ARBA" id="ARBA00009617"/>
    </source>
</evidence>
<dbReference type="Pfam" id="PF13347">
    <property type="entry name" value="MFS_2"/>
    <property type="match status" value="1"/>
</dbReference>
<evidence type="ECO:0000313" key="8">
    <source>
        <dbReference type="EMBL" id="NVE93488.1"/>
    </source>
</evidence>
<keyword evidence="9" id="KW-1185">Reference proteome</keyword>
<keyword evidence="4 7" id="KW-0812">Transmembrane</keyword>
<dbReference type="GO" id="GO:0008643">
    <property type="term" value="P:carbohydrate transport"/>
    <property type="evidence" value="ECO:0007669"/>
    <property type="project" value="InterPro"/>
</dbReference>
<evidence type="ECO:0000256" key="5">
    <source>
        <dbReference type="ARBA" id="ARBA00022989"/>
    </source>
</evidence>
<protein>
    <submittedName>
        <fullName evidence="8">MFS transporter</fullName>
    </submittedName>
</protein>
<dbReference type="PANTHER" id="PTHR11328:SF28">
    <property type="entry name" value="MAJOR FACILITATOR SUPERFAMILY DOMAIN-CONTAINING PROTEIN 12"/>
    <property type="match status" value="1"/>
</dbReference>
<keyword evidence="6 7" id="KW-0472">Membrane</keyword>
<dbReference type="GO" id="GO:0006814">
    <property type="term" value="P:sodium ion transport"/>
    <property type="evidence" value="ECO:0007669"/>
    <property type="project" value="InterPro"/>
</dbReference>
<dbReference type="PROSITE" id="PS00872">
    <property type="entry name" value="NA_GALACTOSIDE_SYMP"/>
    <property type="match status" value="1"/>
</dbReference>
<keyword evidence="3" id="KW-1003">Cell membrane</keyword>